<accession>A0ABN9KZR5</accession>
<evidence type="ECO:0000256" key="4">
    <source>
        <dbReference type="ARBA" id="ARBA00007764"/>
    </source>
</evidence>
<evidence type="ECO:0000256" key="7">
    <source>
        <dbReference type="ARBA" id="ARBA00022990"/>
    </source>
</evidence>
<dbReference type="SUPFAM" id="SSF52833">
    <property type="entry name" value="Thioredoxin-like"/>
    <property type="match status" value="1"/>
</dbReference>
<evidence type="ECO:0000256" key="8">
    <source>
        <dbReference type="ARBA" id="ARBA00023136"/>
    </source>
</evidence>
<dbReference type="Gene3D" id="3.40.30.10">
    <property type="entry name" value="Glutaredoxin"/>
    <property type="match status" value="1"/>
</dbReference>
<organism evidence="15 16">
    <name type="scientific">Ranitomeya imitator</name>
    <name type="common">mimic poison frog</name>
    <dbReference type="NCBI Taxonomy" id="111125"/>
    <lineage>
        <taxon>Eukaryota</taxon>
        <taxon>Metazoa</taxon>
        <taxon>Chordata</taxon>
        <taxon>Craniata</taxon>
        <taxon>Vertebrata</taxon>
        <taxon>Euteleostomi</taxon>
        <taxon>Amphibia</taxon>
        <taxon>Batrachia</taxon>
        <taxon>Anura</taxon>
        <taxon>Neobatrachia</taxon>
        <taxon>Hyloidea</taxon>
        <taxon>Dendrobatidae</taxon>
        <taxon>Dendrobatinae</taxon>
        <taxon>Ranitomeya</taxon>
    </lineage>
</organism>
<comment type="similarity">
    <text evidence="4">Belongs to the SH3BGR family.</text>
</comment>
<sequence length="209" mass="23331">MSLMLFMTSVTSSRETKSQQNDMMRILDTHGVQYEQVDISVDKCILGEMREKAGNPSAVPPQLFSGDTYIGHNKNLLTDFLSEMLNVIVLADLYGKKVTSKQKNKVCALCDKSLPKIYEKRICRSCIEKTVTEESSSFLQNLKAIIRDEVQSTVKEQLRHHGLQSSVNPPSTPAQTSDIESEGEPGELPPEEDSDLDSSDEECGRPYVL</sequence>
<comment type="caution">
    <text evidence="15">The sequence shown here is derived from an EMBL/GenBank/DDBJ whole genome shotgun (WGS) entry which is preliminary data.</text>
</comment>
<protein>
    <recommendedName>
        <fullName evidence="12">SH3 domain-binding glutamic acid-rich-like protein 3</fullName>
    </recommendedName>
</protein>
<dbReference type="InterPro" id="IPR006993">
    <property type="entry name" value="Glut_rich_SH3-bd"/>
</dbReference>
<dbReference type="PANTHER" id="PTHR12232">
    <property type="entry name" value="SH3 DOMAIN-BINDING GLUTAMIC ACID-RICH-LIKE PROTEIN"/>
    <property type="match status" value="1"/>
</dbReference>
<feature type="compositionally biased region" description="Polar residues" evidence="14">
    <location>
        <begin position="163"/>
        <end position="178"/>
    </location>
</feature>
<gene>
    <name evidence="15" type="ORF">RIMI_LOCUS3143607</name>
</gene>
<dbReference type="InterPro" id="IPR051033">
    <property type="entry name" value="SH3BGR"/>
</dbReference>
<evidence type="ECO:0000256" key="12">
    <source>
        <dbReference type="ARBA" id="ARBA00040886"/>
    </source>
</evidence>
<evidence type="ECO:0000256" key="2">
    <source>
        <dbReference type="ARBA" id="ARBA00004514"/>
    </source>
</evidence>
<dbReference type="Proteomes" id="UP001176940">
    <property type="component" value="Unassembled WGS sequence"/>
</dbReference>
<keyword evidence="8" id="KW-0472">Membrane</keyword>
<keyword evidence="5" id="KW-1003">Cell membrane</keyword>
<name>A0ABN9KZR5_9NEOB</name>
<evidence type="ECO:0000256" key="13">
    <source>
        <dbReference type="ARBA" id="ARBA00045345"/>
    </source>
</evidence>
<evidence type="ECO:0000256" key="3">
    <source>
        <dbReference type="ARBA" id="ARBA00004632"/>
    </source>
</evidence>
<evidence type="ECO:0000256" key="5">
    <source>
        <dbReference type="ARBA" id="ARBA00022475"/>
    </source>
</evidence>
<dbReference type="InterPro" id="IPR036249">
    <property type="entry name" value="Thioredoxin-like_sf"/>
</dbReference>
<dbReference type="EMBL" id="CAUEEQ010004614">
    <property type="protein sequence ID" value="CAJ0927839.1"/>
    <property type="molecule type" value="Genomic_DNA"/>
</dbReference>
<reference evidence="15" key="1">
    <citation type="submission" date="2023-07" db="EMBL/GenBank/DDBJ databases">
        <authorList>
            <person name="Stuckert A."/>
        </authorList>
    </citation>
    <scope>NUCLEOTIDE SEQUENCE</scope>
</reference>
<evidence type="ECO:0000256" key="1">
    <source>
        <dbReference type="ARBA" id="ARBA00004123"/>
    </source>
</evidence>
<evidence type="ECO:0000313" key="15">
    <source>
        <dbReference type="EMBL" id="CAJ0927839.1"/>
    </source>
</evidence>
<keyword evidence="16" id="KW-1185">Reference proteome</keyword>
<evidence type="ECO:0000256" key="9">
    <source>
        <dbReference type="ARBA" id="ARBA00023180"/>
    </source>
</evidence>
<keyword evidence="10" id="KW-0539">Nucleus</keyword>
<keyword evidence="9" id="KW-0325">Glycoprotein</keyword>
<evidence type="ECO:0000256" key="6">
    <source>
        <dbReference type="ARBA" id="ARBA00022490"/>
    </source>
</evidence>
<evidence type="ECO:0000256" key="14">
    <source>
        <dbReference type="SAM" id="MobiDB-lite"/>
    </source>
</evidence>
<keyword evidence="6" id="KW-0963">Cytoplasm</keyword>
<comment type="function">
    <text evidence="13">Could act as a modulator of glutaredoxin biological activity. May play a role in cytoskeleton organization.</text>
</comment>
<feature type="region of interest" description="Disordered" evidence="14">
    <location>
        <begin position="157"/>
        <end position="209"/>
    </location>
</feature>
<evidence type="ECO:0000313" key="16">
    <source>
        <dbReference type="Proteomes" id="UP001176940"/>
    </source>
</evidence>
<dbReference type="PROSITE" id="PS51354">
    <property type="entry name" value="GLUTAREDOXIN_2"/>
    <property type="match status" value="1"/>
</dbReference>
<keyword evidence="7" id="KW-0007">Acetylation</keyword>
<feature type="compositionally biased region" description="Acidic residues" evidence="14">
    <location>
        <begin position="179"/>
        <end position="201"/>
    </location>
</feature>
<keyword evidence="11" id="KW-0966">Cell projection</keyword>
<comment type="subcellular location">
    <subcellularLocation>
        <location evidence="3">Cell projection</location>
        <location evidence="3">Ruffle membrane</location>
    </subcellularLocation>
    <subcellularLocation>
        <location evidence="2">Cytoplasm</location>
        <location evidence="2">Cytosol</location>
    </subcellularLocation>
    <subcellularLocation>
        <location evidence="1">Nucleus</location>
    </subcellularLocation>
</comment>
<proteinExistence type="inferred from homology"/>
<evidence type="ECO:0000256" key="11">
    <source>
        <dbReference type="ARBA" id="ARBA00023273"/>
    </source>
</evidence>
<dbReference type="Pfam" id="PF04908">
    <property type="entry name" value="SH3BGR"/>
    <property type="match status" value="1"/>
</dbReference>
<dbReference type="PANTHER" id="PTHR12232:SF3">
    <property type="entry name" value="SH3 DOMAIN-BINDING GLUTAMIC ACID-RICH-LIKE PROTEIN 3"/>
    <property type="match status" value="1"/>
</dbReference>
<evidence type="ECO:0000256" key="10">
    <source>
        <dbReference type="ARBA" id="ARBA00023242"/>
    </source>
</evidence>